<organism evidence="2">
    <name type="scientific">uncultured Microbacterium sp</name>
    <dbReference type="NCBI Taxonomy" id="191216"/>
    <lineage>
        <taxon>Bacteria</taxon>
        <taxon>Bacillati</taxon>
        <taxon>Actinomycetota</taxon>
        <taxon>Actinomycetes</taxon>
        <taxon>Micrococcales</taxon>
        <taxon>Microbacteriaceae</taxon>
        <taxon>Microbacterium</taxon>
        <taxon>environmental samples</taxon>
    </lineage>
</organism>
<sequence>MGNGWEYPSGVGRLSSPWIG</sequence>
<dbReference type="AlphaFoldDB" id="A0A1Y5NUN7"/>
<accession>A0A1Y5NUN7</accession>
<protein>
    <submittedName>
        <fullName evidence="2">Uncharacterized protein</fullName>
    </submittedName>
</protein>
<proteinExistence type="predicted"/>
<reference evidence="2" key="1">
    <citation type="submission" date="2016-03" db="EMBL/GenBank/DDBJ databases">
        <authorList>
            <person name="Ploux O."/>
        </authorList>
    </citation>
    <scope>NUCLEOTIDE SEQUENCE</scope>
    <source>
        <strain evidence="2">UC1</strain>
    </source>
</reference>
<gene>
    <name evidence="2" type="ORF">MIPYR_10301</name>
</gene>
<evidence type="ECO:0000313" key="2">
    <source>
        <dbReference type="EMBL" id="SBS70132.1"/>
    </source>
</evidence>
<name>A0A1Y5NUN7_9MICO</name>
<evidence type="ECO:0000256" key="1">
    <source>
        <dbReference type="SAM" id="MobiDB-lite"/>
    </source>
</evidence>
<dbReference type="EMBL" id="FLQR01000001">
    <property type="protein sequence ID" value="SBS70132.1"/>
    <property type="molecule type" value="Genomic_DNA"/>
</dbReference>
<feature type="region of interest" description="Disordered" evidence="1">
    <location>
        <begin position="1"/>
        <end position="20"/>
    </location>
</feature>